<dbReference type="PROSITE" id="PS00122">
    <property type="entry name" value="CARBOXYLESTERASE_B_1"/>
    <property type="match status" value="1"/>
</dbReference>
<dbReference type="PANTHER" id="PTHR11559">
    <property type="entry name" value="CARBOXYLESTERASE"/>
    <property type="match status" value="1"/>
</dbReference>
<evidence type="ECO:0000256" key="2">
    <source>
        <dbReference type="ARBA" id="ARBA00022801"/>
    </source>
</evidence>
<dbReference type="PROSITE" id="PS00941">
    <property type="entry name" value="CARBOXYLESTERASE_B_2"/>
    <property type="match status" value="1"/>
</dbReference>
<comment type="caution">
    <text evidence="5">The sequence shown here is derived from an EMBL/GenBank/DDBJ whole genome shotgun (WGS) entry which is preliminary data.</text>
</comment>
<feature type="chain" id="PRO_5031605264" description="Carboxylic ester hydrolase" evidence="3">
    <location>
        <begin position="21"/>
        <end position="668"/>
    </location>
</feature>
<accession>A0A5N5DF49</accession>
<dbReference type="GO" id="GO:0016787">
    <property type="term" value="F:hydrolase activity"/>
    <property type="evidence" value="ECO:0007669"/>
    <property type="project" value="UniProtKB-KW"/>
</dbReference>
<evidence type="ECO:0000259" key="4">
    <source>
        <dbReference type="Pfam" id="PF00135"/>
    </source>
</evidence>
<feature type="domain" description="Carboxylesterase type B" evidence="4">
    <location>
        <begin position="145"/>
        <end position="660"/>
    </location>
</feature>
<protein>
    <recommendedName>
        <fullName evidence="3">Carboxylic ester hydrolase</fullName>
        <ecNumber evidence="3">3.1.1.-</ecNumber>
    </recommendedName>
</protein>
<dbReference type="InterPro" id="IPR019819">
    <property type="entry name" value="Carboxylesterase_B_CS"/>
</dbReference>
<evidence type="ECO:0000256" key="3">
    <source>
        <dbReference type="RuleBase" id="RU361235"/>
    </source>
</evidence>
<organism evidence="5 6">
    <name type="scientific">Lasiodiplodia theobromae</name>
    <dbReference type="NCBI Taxonomy" id="45133"/>
    <lineage>
        <taxon>Eukaryota</taxon>
        <taxon>Fungi</taxon>
        <taxon>Dikarya</taxon>
        <taxon>Ascomycota</taxon>
        <taxon>Pezizomycotina</taxon>
        <taxon>Dothideomycetes</taxon>
        <taxon>Dothideomycetes incertae sedis</taxon>
        <taxon>Botryosphaeriales</taxon>
        <taxon>Botryosphaeriaceae</taxon>
        <taxon>Lasiodiplodia</taxon>
    </lineage>
</organism>
<reference evidence="5 6" key="1">
    <citation type="journal article" date="2019" name="Sci. Rep.">
        <title>A multi-omics analysis of the grapevine pathogen Lasiodiplodia theobromae reveals that temperature affects the expression of virulence- and pathogenicity-related genes.</title>
        <authorList>
            <person name="Felix C."/>
            <person name="Meneses R."/>
            <person name="Goncalves M.F.M."/>
            <person name="Tilleman L."/>
            <person name="Duarte A.S."/>
            <person name="Jorrin-Novo J.V."/>
            <person name="Van de Peer Y."/>
            <person name="Deforce D."/>
            <person name="Van Nieuwerburgh F."/>
            <person name="Esteves A.C."/>
            <person name="Alves A."/>
        </authorList>
    </citation>
    <scope>NUCLEOTIDE SEQUENCE [LARGE SCALE GENOMIC DNA]</scope>
    <source>
        <strain evidence="5 6">LA-SOL3</strain>
    </source>
</reference>
<keyword evidence="3" id="KW-0732">Signal</keyword>
<sequence>MLPHSFVAVFSLSFAATASAGVTVLFQNDGNWTSHAEKPSALLVSSSGDAATDCASQGESLLGCDEVQDFYEQLNYQKFIGSIPEDGLVWSGCNQSAAANNSGLQYALCTNSAPIVDKVGPDFSIYPHVNASANGTTFEGLRDHMAFRFMGIPFAQPPIGDLRFKYAQPWTGSFVNATQYSASCMQFGSYNGNSLGLNPWGNSEDCLYLNVFTPEVPDADDTGALKPVLFWIHGGASTSGTGTDGNFDGASLASRSDVVVVTINYRLNIFGYLSLDDEAIPGNYALSDKIAALQWVQDYITAFGGNPNNVTIFGQSAGGGSVVDLITSPRAEGLFDGAIIQSGSKGWTKTQSAVAASIEPYIEPLCNGTGAARLECLQALSVDTLLNLTSEGGSWSTVIDNDFTLDLHIAQIAKGRQAVNSVNLMLGFMPEEGQSLVYTALAPNLTSFREGLDALGPVSGGSFTEELATAILDSGLWVVGNETSSNSGATVYPDAYNASISVSSDFTLTCGGSQLASVGAASASFESMWVYNMERAYALPWYNPYGLCSFPVGQPDTPYYRCHSGDLFEVFGTYYLFDQPVRVPEDIYYTNAVQDMWAAFARTGNPNVDPEYLKVRGYDSTIDLFSNWEWPEFSTWSPRVASLQYPKSSYTTLPEQQHCDVLLPYLSS</sequence>
<dbReference type="InterPro" id="IPR029058">
    <property type="entry name" value="AB_hydrolase_fold"/>
</dbReference>
<dbReference type="EMBL" id="VCHE01000024">
    <property type="protein sequence ID" value="KAB2576439.1"/>
    <property type="molecule type" value="Genomic_DNA"/>
</dbReference>
<evidence type="ECO:0000256" key="1">
    <source>
        <dbReference type="ARBA" id="ARBA00005964"/>
    </source>
</evidence>
<dbReference type="EC" id="3.1.1.-" evidence="3"/>
<dbReference type="InterPro" id="IPR050309">
    <property type="entry name" value="Type-B_Carboxylest/Lipase"/>
</dbReference>
<dbReference type="Pfam" id="PF00135">
    <property type="entry name" value="COesterase"/>
    <property type="match status" value="1"/>
</dbReference>
<evidence type="ECO:0000313" key="6">
    <source>
        <dbReference type="Proteomes" id="UP000325902"/>
    </source>
</evidence>
<dbReference type="Proteomes" id="UP000325902">
    <property type="component" value="Unassembled WGS sequence"/>
</dbReference>
<dbReference type="InterPro" id="IPR019826">
    <property type="entry name" value="Carboxylesterase_B_AS"/>
</dbReference>
<dbReference type="AlphaFoldDB" id="A0A5N5DF49"/>
<dbReference type="SUPFAM" id="SSF53474">
    <property type="entry name" value="alpha/beta-Hydrolases"/>
    <property type="match status" value="1"/>
</dbReference>
<feature type="signal peptide" evidence="3">
    <location>
        <begin position="1"/>
        <end position="20"/>
    </location>
</feature>
<comment type="similarity">
    <text evidence="1 3">Belongs to the type-B carboxylesterase/lipase family.</text>
</comment>
<gene>
    <name evidence="5" type="primary">Ces1c</name>
    <name evidence="5" type="ORF">DBV05_g4982</name>
</gene>
<name>A0A5N5DF49_9PEZI</name>
<keyword evidence="6" id="KW-1185">Reference proteome</keyword>
<dbReference type="OrthoDB" id="408631at2759"/>
<proteinExistence type="inferred from homology"/>
<dbReference type="Gene3D" id="3.40.50.1820">
    <property type="entry name" value="alpha/beta hydrolase"/>
    <property type="match status" value="1"/>
</dbReference>
<dbReference type="InterPro" id="IPR002018">
    <property type="entry name" value="CarbesteraseB"/>
</dbReference>
<evidence type="ECO:0000313" key="5">
    <source>
        <dbReference type="EMBL" id="KAB2576439.1"/>
    </source>
</evidence>
<keyword evidence="2 3" id="KW-0378">Hydrolase</keyword>